<evidence type="ECO:0000256" key="1">
    <source>
        <dbReference type="SAM" id="MobiDB-lite"/>
    </source>
</evidence>
<evidence type="ECO:0000313" key="3">
    <source>
        <dbReference type="Proteomes" id="UP001049176"/>
    </source>
</evidence>
<gene>
    <name evidence="2" type="ORF">E1B28_010112</name>
</gene>
<dbReference type="KEGG" id="more:E1B28_010112"/>
<dbReference type="OrthoDB" id="3055505at2759"/>
<evidence type="ECO:0000313" key="2">
    <source>
        <dbReference type="EMBL" id="KAG7091055.1"/>
    </source>
</evidence>
<proteinExistence type="predicted"/>
<dbReference type="Proteomes" id="UP001049176">
    <property type="component" value="Chromosome 6"/>
</dbReference>
<keyword evidence="3" id="KW-1185">Reference proteome</keyword>
<organism evidence="2 3">
    <name type="scientific">Marasmius oreades</name>
    <name type="common">fairy-ring Marasmius</name>
    <dbReference type="NCBI Taxonomy" id="181124"/>
    <lineage>
        <taxon>Eukaryota</taxon>
        <taxon>Fungi</taxon>
        <taxon>Dikarya</taxon>
        <taxon>Basidiomycota</taxon>
        <taxon>Agaricomycotina</taxon>
        <taxon>Agaricomycetes</taxon>
        <taxon>Agaricomycetidae</taxon>
        <taxon>Agaricales</taxon>
        <taxon>Marasmiineae</taxon>
        <taxon>Marasmiaceae</taxon>
        <taxon>Marasmius</taxon>
    </lineage>
</organism>
<dbReference type="EMBL" id="CM032186">
    <property type="protein sequence ID" value="KAG7091055.1"/>
    <property type="molecule type" value="Genomic_DNA"/>
</dbReference>
<accession>A0A9P7URG2</accession>
<reference evidence="2" key="1">
    <citation type="journal article" date="2021" name="Genome Biol. Evol.">
        <title>The assembled and annotated genome of the fairy-ring fungus Marasmius oreades.</title>
        <authorList>
            <person name="Hiltunen M."/>
            <person name="Ament-Velasquez S.L."/>
            <person name="Johannesson H."/>
        </authorList>
    </citation>
    <scope>NUCLEOTIDE SEQUENCE</scope>
    <source>
        <strain evidence="2">03SP1</strain>
    </source>
</reference>
<dbReference type="AlphaFoldDB" id="A0A9P7URG2"/>
<dbReference type="GeneID" id="66079188"/>
<name>A0A9P7URG2_9AGAR</name>
<sequence>MAKKRTRPGNLLNKQASAKQAAKKKRQKAPDARTLRFKNAALEDSIDSQAHVLYATNNSPSRQFEAIPSATTDRELAAIMGSL</sequence>
<comment type="caution">
    <text evidence="2">The sequence shown here is derived from an EMBL/GenBank/DDBJ whole genome shotgun (WGS) entry which is preliminary data.</text>
</comment>
<protein>
    <submittedName>
        <fullName evidence="2">Uncharacterized protein</fullName>
    </submittedName>
</protein>
<feature type="region of interest" description="Disordered" evidence="1">
    <location>
        <begin position="1"/>
        <end position="32"/>
    </location>
</feature>
<dbReference type="RefSeq" id="XP_043007525.1">
    <property type="nucleotide sequence ID" value="XM_043155064.1"/>
</dbReference>